<gene>
    <name evidence="2" type="ORF">SO802_027877</name>
</gene>
<dbReference type="InterPro" id="IPR002156">
    <property type="entry name" value="RNaseH_domain"/>
</dbReference>
<evidence type="ECO:0000259" key="1">
    <source>
        <dbReference type="Pfam" id="PF13456"/>
    </source>
</evidence>
<dbReference type="EMBL" id="JAZDWU010000010">
    <property type="protein sequence ID" value="KAK9987638.1"/>
    <property type="molecule type" value="Genomic_DNA"/>
</dbReference>
<dbReference type="Pfam" id="PF13456">
    <property type="entry name" value="RVT_3"/>
    <property type="match status" value="1"/>
</dbReference>
<reference evidence="2 3" key="1">
    <citation type="submission" date="2024-01" db="EMBL/GenBank/DDBJ databases">
        <title>A telomere-to-telomere, gap-free genome of sweet tea (Lithocarpus litseifolius).</title>
        <authorList>
            <person name="Zhou J."/>
        </authorList>
    </citation>
    <scope>NUCLEOTIDE SEQUENCE [LARGE SCALE GENOMIC DNA]</scope>
    <source>
        <strain evidence="2">Zhou-2022a</strain>
        <tissue evidence="2">Leaf</tissue>
    </source>
</reference>
<feature type="domain" description="RNase H type-1" evidence="1">
    <location>
        <begin position="7"/>
        <end position="80"/>
    </location>
</feature>
<evidence type="ECO:0000313" key="3">
    <source>
        <dbReference type="Proteomes" id="UP001459277"/>
    </source>
</evidence>
<comment type="caution">
    <text evidence="2">The sequence shown here is derived from an EMBL/GenBank/DDBJ whole genome shotgun (WGS) entry which is preliminary data.</text>
</comment>
<dbReference type="GO" id="GO:0003676">
    <property type="term" value="F:nucleic acid binding"/>
    <property type="evidence" value="ECO:0007669"/>
    <property type="project" value="InterPro"/>
</dbReference>
<name>A0AAW2BPS1_9ROSI</name>
<dbReference type="Proteomes" id="UP001459277">
    <property type="component" value="Unassembled WGS sequence"/>
</dbReference>
<evidence type="ECO:0000313" key="2">
    <source>
        <dbReference type="EMBL" id="KAK9987638.1"/>
    </source>
</evidence>
<proteinExistence type="predicted"/>
<dbReference type="AlphaFoldDB" id="A0AAW2BPS1"/>
<protein>
    <recommendedName>
        <fullName evidence="1">RNase H type-1 domain-containing protein</fullName>
    </recommendedName>
</protein>
<organism evidence="2 3">
    <name type="scientific">Lithocarpus litseifolius</name>
    <dbReference type="NCBI Taxonomy" id="425828"/>
    <lineage>
        <taxon>Eukaryota</taxon>
        <taxon>Viridiplantae</taxon>
        <taxon>Streptophyta</taxon>
        <taxon>Embryophyta</taxon>
        <taxon>Tracheophyta</taxon>
        <taxon>Spermatophyta</taxon>
        <taxon>Magnoliopsida</taxon>
        <taxon>eudicotyledons</taxon>
        <taxon>Gunneridae</taxon>
        <taxon>Pentapetalae</taxon>
        <taxon>rosids</taxon>
        <taxon>fabids</taxon>
        <taxon>Fagales</taxon>
        <taxon>Fagaceae</taxon>
        <taxon>Lithocarpus</taxon>
    </lineage>
</organism>
<keyword evidence="3" id="KW-1185">Reference proteome</keyword>
<dbReference type="GO" id="GO:0004523">
    <property type="term" value="F:RNA-DNA hybrid ribonuclease activity"/>
    <property type="evidence" value="ECO:0007669"/>
    <property type="project" value="InterPro"/>
</dbReference>
<sequence>MLIRPRICRGRLFCGVASSAANSACGASQEALVEAFIKARNAGFHQVLILSNSRRLVQTVNKERNPNWQERTMMADLSSLHQNGFVLKMLFVPKVVINCLSCS</sequence>
<accession>A0AAW2BPS1</accession>